<dbReference type="Proteomes" id="UP000649617">
    <property type="component" value="Unassembled WGS sequence"/>
</dbReference>
<keyword evidence="3" id="KW-1185">Reference proteome</keyword>
<evidence type="ECO:0000313" key="2">
    <source>
        <dbReference type="EMBL" id="CAE7646128.1"/>
    </source>
</evidence>
<comment type="caution">
    <text evidence="2">The sequence shown here is derived from an EMBL/GenBank/DDBJ whole genome shotgun (WGS) entry which is preliminary data.</text>
</comment>
<reference evidence="2" key="1">
    <citation type="submission" date="2021-02" db="EMBL/GenBank/DDBJ databases">
        <authorList>
            <person name="Dougan E. K."/>
            <person name="Rhodes N."/>
            <person name="Thang M."/>
            <person name="Chan C."/>
        </authorList>
    </citation>
    <scope>NUCLEOTIDE SEQUENCE</scope>
</reference>
<dbReference type="OrthoDB" id="436395at2759"/>
<evidence type="ECO:0000313" key="3">
    <source>
        <dbReference type="Proteomes" id="UP000649617"/>
    </source>
</evidence>
<organism evidence="2 3">
    <name type="scientific">Symbiodinium pilosum</name>
    <name type="common">Dinoflagellate</name>
    <dbReference type="NCBI Taxonomy" id="2952"/>
    <lineage>
        <taxon>Eukaryota</taxon>
        <taxon>Sar</taxon>
        <taxon>Alveolata</taxon>
        <taxon>Dinophyceae</taxon>
        <taxon>Suessiales</taxon>
        <taxon>Symbiodiniaceae</taxon>
        <taxon>Symbiodinium</taxon>
    </lineage>
</organism>
<dbReference type="InterPro" id="IPR002110">
    <property type="entry name" value="Ankyrin_rpt"/>
</dbReference>
<dbReference type="SUPFAM" id="SSF48403">
    <property type="entry name" value="Ankyrin repeat"/>
    <property type="match status" value="1"/>
</dbReference>
<dbReference type="PROSITE" id="PS50088">
    <property type="entry name" value="ANK_REPEAT"/>
    <property type="match status" value="1"/>
</dbReference>
<keyword evidence="1" id="KW-0040">ANK repeat</keyword>
<dbReference type="Gene3D" id="1.25.40.20">
    <property type="entry name" value="Ankyrin repeat-containing domain"/>
    <property type="match status" value="1"/>
</dbReference>
<dbReference type="AlphaFoldDB" id="A0A812VW96"/>
<feature type="repeat" description="ANK" evidence="1">
    <location>
        <begin position="95"/>
        <end position="123"/>
    </location>
</feature>
<accession>A0A812VW96</accession>
<protein>
    <submittedName>
        <fullName evidence="2">Uncharacterized protein</fullName>
    </submittedName>
</protein>
<name>A0A812VW96_SYMPI</name>
<evidence type="ECO:0000256" key="1">
    <source>
        <dbReference type="PROSITE-ProRule" id="PRU00023"/>
    </source>
</evidence>
<dbReference type="EMBL" id="CAJNIZ010042991">
    <property type="protein sequence ID" value="CAE7646128.1"/>
    <property type="molecule type" value="Genomic_DNA"/>
</dbReference>
<gene>
    <name evidence="2" type="ORF">SPIL2461_LOCUS17174</name>
</gene>
<dbReference type="Pfam" id="PF00023">
    <property type="entry name" value="Ank"/>
    <property type="match status" value="1"/>
</dbReference>
<sequence>MLQFDLPHHVEPEKIEKPKLQTDCKPGHGLGYGLSQIKLPDAVQKCEGGKRVRGREQRRRQLQDFLDSHDFSDDVCSPRITQGGCFLFPGPRVYPIHVAAHLGDHEIVHLLLQAKADPRQPTSRGRTAEEIALEADRSGSHREVLELLQSRVHVVNFREALDLMQQNDQDRGQAQSPQS</sequence>
<dbReference type="InterPro" id="IPR036770">
    <property type="entry name" value="Ankyrin_rpt-contain_sf"/>
</dbReference>
<proteinExistence type="predicted"/>